<evidence type="ECO:0000313" key="1">
    <source>
        <dbReference type="EMBL" id="ANJ66270.1"/>
    </source>
</evidence>
<dbReference type="EMBL" id="CP016027">
    <property type="protein sequence ID" value="ANJ66270.1"/>
    <property type="molecule type" value="Genomic_DNA"/>
</dbReference>
<dbReference type="Proteomes" id="UP000078596">
    <property type="component" value="Chromosome"/>
</dbReference>
<dbReference type="STRING" id="1860122.A9404_01760"/>
<dbReference type="Pfam" id="PF13289">
    <property type="entry name" value="SIR2_2"/>
    <property type="match status" value="1"/>
</dbReference>
<proteinExistence type="predicted"/>
<name>A0A191ZEI3_9GAMM</name>
<evidence type="ECO:0000313" key="2">
    <source>
        <dbReference type="Proteomes" id="UP000078596"/>
    </source>
</evidence>
<organism evidence="1 2">
    <name type="scientific">Halothiobacillus diazotrophicus</name>
    <dbReference type="NCBI Taxonomy" id="1860122"/>
    <lineage>
        <taxon>Bacteria</taxon>
        <taxon>Pseudomonadati</taxon>
        <taxon>Pseudomonadota</taxon>
        <taxon>Gammaproteobacteria</taxon>
        <taxon>Chromatiales</taxon>
        <taxon>Halothiobacillaceae</taxon>
        <taxon>Halothiobacillus</taxon>
    </lineage>
</organism>
<sequence length="276" mass="30811">MNDPITEVRSALAAGRVIPYIGPGVLAAAGADLPSNLPTLAEILSSRVSVPHKIRKNFTAVAQYIENFKHRKSLKAVLNDLFSVATPVPELMKTLAGMDLPMIVNLWYDNTLAQALKDQASWGRIQGFSQSEHYGQWYGFYQPDGTATDAATAESWTTVLYEPWGSIVPDQNYLASDADFVEVLTEIDIQTPIPQIVQDRRKDRGFLFLGCRFDDQLQRTFARQIMKRSSNRHWAVIEGELTKKEARFLEEQGIERLDISLAEVLNGALTDEAVPA</sequence>
<accession>A0A191ZEI3</accession>
<dbReference type="OrthoDB" id="9802053at2"/>
<dbReference type="AlphaFoldDB" id="A0A191ZEI3"/>
<protein>
    <submittedName>
        <fullName evidence="1">Transcriptional regulator</fullName>
    </submittedName>
</protein>
<keyword evidence="2" id="KW-1185">Reference proteome</keyword>
<reference evidence="1 2" key="1">
    <citation type="submission" date="2016-06" db="EMBL/GenBank/DDBJ databases">
        <title>Insight into the functional genes involving in sulfur oxidation in Pearl River water.</title>
        <authorList>
            <person name="Luo J."/>
            <person name="Tan X."/>
            <person name="Lin W."/>
        </authorList>
    </citation>
    <scope>NUCLEOTIDE SEQUENCE [LARGE SCALE GENOMIC DNA]</scope>
    <source>
        <strain evidence="1 2">LS2</strain>
    </source>
</reference>
<dbReference type="KEGG" id="haz:A9404_01760"/>
<dbReference type="RefSeq" id="WP_066098108.1">
    <property type="nucleotide sequence ID" value="NZ_CP016027.1"/>
</dbReference>
<gene>
    <name evidence="1" type="ORF">A9404_01760</name>
</gene>